<dbReference type="Gene3D" id="1.10.101.10">
    <property type="entry name" value="PGBD-like superfamily/PGBD"/>
    <property type="match status" value="2"/>
</dbReference>
<name>A0ABW3L405_9BACI</name>
<feature type="domain" description="Peptidoglycan binding-like" evidence="1">
    <location>
        <begin position="167"/>
        <end position="222"/>
    </location>
</feature>
<evidence type="ECO:0000313" key="3">
    <source>
        <dbReference type="Proteomes" id="UP001596990"/>
    </source>
</evidence>
<feature type="domain" description="Peptidoglycan binding-like" evidence="1">
    <location>
        <begin position="33"/>
        <end position="84"/>
    </location>
</feature>
<comment type="caution">
    <text evidence="2">The sequence shown here is derived from an EMBL/GenBank/DDBJ whole genome shotgun (WGS) entry which is preliminary data.</text>
</comment>
<dbReference type="RefSeq" id="WP_386061259.1">
    <property type="nucleotide sequence ID" value="NZ_JBHTKL010000005.1"/>
</dbReference>
<feature type="domain" description="Peptidoglycan binding-like" evidence="1">
    <location>
        <begin position="100"/>
        <end position="153"/>
    </location>
</feature>
<organism evidence="2 3">
    <name type="scientific">Thalassobacillus hwangdonensis</name>
    <dbReference type="NCBI Taxonomy" id="546108"/>
    <lineage>
        <taxon>Bacteria</taxon>
        <taxon>Bacillati</taxon>
        <taxon>Bacillota</taxon>
        <taxon>Bacilli</taxon>
        <taxon>Bacillales</taxon>
        <taxon>Bacillaceae</taxon>
        <taxon>Thalassobacillus</taxon>
    </lineage>
</organism>
<protein>
    <submittedName>
        <fullName evidence="2">Peptidoglycan-binding domain-containing protein</fullName>
    </submittedName>
</protein>
<dbReference type="SUPFAM" id="SSF47090">
    <property type="entry name" value="PGBD-like"/>
    <property type="match status" value="3"/>
</dbReference>
<sequence length="418" mass="47777">MASDTILASVKGDPENHALSSVLLEEGMTDWKIIELKMKLNWLGFGRSKLTSKFGEYFRAQVEHFQDQYKLPISGVIDETTHQKITNEFFNTYRDAAQSDHIKELLKALKKLGFIDKFEDPSPAELKNHLIDFQLHYGLEASGVFNEATFKTMAEILSSPLQEGKKGQEILRLKKLLNDVGYGRIKLTTKFGKLAEQKLTKFQEDYGLPISGIADELTLAKLEKALKVKERLIYKNYPMTLQEVMDSRQSKGIIDKDALLIDPNKSINDTKKKYLFLDLSQTNATTAHSLNKLLESNDILARSGKKLLEVANSHNLNVIFLLMNVYEALEANEVENSSLDRVINKIAEELKQRSNSDNNTLYKLYCHPEQGQEGTFDSEWILNQVEVLYHLYNELGEYILGLEIPVYKNLEIDKYIRG</sequence>
<dbReference type="InterPro" id="IPR036365">
    <property type="entry name" value="PGBD-like_sf"/>
</dbReference>
<dbReference type="Pfam" id="PF01471">
    <property type="entry name" value="PG_binding_1"/>
    <property type="match status" value="3"/>
</dbReference>
<proteinExistence type="predicted"/>
<evidence type="ECO:0000259" key="1">
    <source>
        <dbReference type="Pfam" id="PF01471"/>
    </source>
</evidence>
<gene>
    <name evidence="2" type="ORF">ACFQ2J_13300</name>
</gene>
<reference evidence="3" key="1">
    <citation type="journal article" date="2019" name="Int. J. Syst. Evol. Microbiol.">
        <title>The Global Catalogue of Microorganisms (GCM) 10K type strain sequencing project: providing services to taxonomists for standard genome sequencing and annotation.</title>
        <authorList>
            <consortium name="The Broad Institute Genomics Platform"/>
            <consortium name="The Broad Institute Genome Sequencing Center for Infectious Disease"/>
            <person name="Wu L."/>
            <person name="Ma J."/>
        </authorList>
    </citation>
    <scope>NUCLEOTIDE SEQUENCE [LARGE SCALE GENOMIC DNA]</scope>
    <source>
        <strain evidence="3">CCUG 56607</strain>
    </source>
</reference>
<evidence type="ECO:0000313" key="2">
    <source>
        <dbReference type="EMBL" id="MFD1020157.1"/>
    </source>
</evidence>
<accession>A0ABW3L405</accession>
<dbReference type="InterPro" id="IPR002477">
    <property type="entry name" value="Peptidoglycan-bd-like"/>
</dbReference>
<dbReference type="InterPro" id="IPR036366">
    <property type="entry name" value="PGBDSf"/>
</dbReference>
<keyword evidence="3" id="KW-1185">Reference proteome</keyword>
<dbReference type="Proteomes" id="UP001596990">
    <property type="component" value="Unassembled WGS sequence"/>
</dbReference>
<dbReference type="EMBL" id="JBHTKL010000005">
    <property type="protein sequence ID" value="MFD1020157.1"/>
    <property type="molecule type" value="Genomic_DNA"/>
</dbReference>